<keyword evidence="2" id="KW-0067">ATP-binding</keyword>
<feature type="domain" description="Sigma-54 factor interaction" evidence="7">
    <location>
        <begin position="138"/>
        <end position="372"/>
    </location>
</feature>
<dbReference type="InterPro" id="IPR002197">
    <property type="entry name" value="HTH_Fis"/>
</dbReference>
<protein>
    <submittedName>
        <fullName evidence="9">Two component, sigma54 specific, transcriptional regulator, Fis family</fullName>
    </submittedName>
</protein>
<evidence type="ECO:0000313" key="9">
    <source>
        <dbReference type="EMBL" id="CBE67222.1"/>
    </source>
</evidence>
<evidence type="ECO:0000256" key="1">
    <source>
        <dbReference type="ARBA" id="ARBA00022741"/>
    </source>
</evidence>
<gene>
    <name evidence="9" type="ORF">DAMO_0105</name>
</gene>
<dbReference type="Gene3D" id="1.10.8.60">
    <property type="match status" value="1"/>
</dbReference>
<dbReference type="InterPro" id="IPR003593">
    <property type="entry name" value="AAA+_ATPase"/>
</dbReference>
<evidence type="ECO:0000313" key="10">
    <source>
        <dbReference type="Proteomes" id="UP000006898"/>
    </source>
</evidence>
<dbReference type="HOGENOM" id="CLU_000445_0_6_0"/>
<feature type="modified residue" description="4-aspartylphosphate" evidence="6">
    <location>
        <position position="53"/>
    </location>
</feature>
<dbReference type="Pfam" id="PF25601">
    <property type="entry name" value="AAA_lid_14"/>
    <property type="match status" value="1"/>
</dbReference>
<dbReference type="SUPFAM" id="SSF52172">
    <property type="entry name" value="CheY-like"/>
    <property type="match status" value="1"/>
</dbReference>
<keyword evidence="3" id="KW-0805">Transcription regulation</keyword>
<evidence type="ECO:0000256" key="4">
    <source>
        <dbReference type="ARBA" id="ARBA00023125"/>
    </source>
</evidence>
<dbReference type="PROSITE" id="PS00688">
    <property type="entry name" value="SIGMA54_INTERACT_3"/>
    <property type="match status" value="1"/>
</dbReference>
<dbReference type="SUPFAM" id="SSF52540">
    <property type="entry name" value="P-loop containing nucleoside triphosphate hydrolases"/>
    <property type="match status" value="1"/>
</dbReference>
<dbReference type="AlphaFoldDB" id="D5MI72"/>
<dbReference type="STRING" id="671143.DAMO_0105"/>
<keyword evidence="4" id="KW-0238">DNA-binding</keyword>
<dbReference type="Gene3D" id="3.40.50.2300">
    <property type="match status" value="1"/>
</dbReference>
<sequence length="458" mass="51631">MALSVLIVEDERSLAKSIATFLTRKGHSVATAEDGEQGWQQAQQLDPQFVILDSRLPRMAGIDLLRKVRQMNPATVVMMTTAYGTVNDAVEAMKLGAFDYLEKPVDMERLQMILERAEEHFRLRQEIAYYRERERPILVGQSPTIQRVFEKFDQLATLGRTASMPTILLLGETGTGKGVVARLLHERSDRRDKPFVEVNSLALPPTLIEAELFGYERGAFTDAKTSRIGLFEAAEGGTLFLDEIGDLPLPLQGKLLAAIEKKIIRRIGSVIDRKVDVWIITATNRDLDACIKDGTFRADLFYRISGMTIPLPPLRDRGDDILLLARYFARTASKTYGKPEPTIGEEAAEALRRYHWPGNVRELSHAVEQAVLWAAGETLHPEDFPFVRTGVAVQVADASGEEDNEHHHWNLHEMEKRLIEKALRHTDGNISQAARLLGITRDILRYRIEKYRGLSSSH</sequence>
<dbReference type="PANTHER" id="PTHR32071">
    <property type="entry name" value="TRANSCRIPTIONAL REGULATORY PROTEIN"/>
    <property type="match status" value="1"/>
</dbReference>
<dbReference type="Gene3D" id="3.40.50.300">
    <property type="entry name" value="P-loop containing nucleotide triphosphate hydrolases"/>
    <property type="match status" value="1"/>
</dbReference>
<dbReference type="PROSITE" id="PS00676">
    <property type="entry name" value="SIGMA54_INTERACT_2"/>
    <property type="match status" value="1"/>
</dbReference>
<accession>D5MI72</accession>
<dbReference type="GO" id="GO:0006355">
    <property type="term" value="P:regulation of DNA-templated transcription"/>
    <property type="evidence" value="ECO:0007669"/>
    <property type="project" value="InterPro"/>
</dbReference>
<evidence type="ECO:0000256" key="5">
    <source>
        <dbReference type="ARBA" id="ARBA00023163"/>
    </source>
</evidence>
<name>D5MI72_METO1</name>
<evidence type="ECO:0000256" key="2">
    <source>
        <dbReference type="ARBA" id="ARBA00022840"/>
    </source>
</evidence>
<evidence type="ECO:0000259" key="8">
    <source>
        <dbReference type="PROSITE" id="PS50110"/>
    </source>
</evidence>
<dbReference type="InterPro" id="IPR011006">
    <property type="entry name" value="CheY-like_superfamily"/>
</dbReference>
<dbReference type="Pfam" id="PF00072">
    <property type="entry name" value="Response_reg"/>
    <property type="match status" value="1"/>
</dbReference>
<dbReference type="FunFam" id="3.40.50.300:FF:000006">
    <property type="entry name" value="DNA-binding transcriptional regulator NtrC"/>
    <property type="match status" value="1"/>
</dbReference>
<dbReference type="PROSITE" id="PS00675">
    <property type="entry name" value="SIGMA54_INTERACT_1"/>
    <property type="match status" value="1"/>
</dbReference>
<evidence type="ECO:0000259" key="7">
    <source>
        <dbReference type="PROSITE" id="PS50045"/>
    </source>
</evidence>
<dbReference type="CDD" id="cd00009">
    <property type="entry name" value="AAA"/>
    <property type="match status" value="1"/>
</dbReference>
<dbReference type="InterPro" id="IPR027417">
    <property type="entry name" value="P-loop_NTPase"/>
</dbReference>
<proteinExistence type="predicted"/>
<dbReference type="InterPro" id="IPR001789">
    <property type="entry name" value="Sig_transdc_resp-reg_receiver"/>
</dbReference>
<dbReference type="Gene3D" id="1.10.10.60">
    <property type="entry name" value="Homeodomain-like"/>
    <property type="match status" value="1"/>
</dbReference>
<dbReference type="PRINTS" id="PR01590">
    <property type="entry name" value="HTHFIS"/>
</dbReference>
<dbReference type="PANTHER" id="PTHR32071:SF113">
    <property type="entry name" value="ALGINATE BIOSYNTHESIS TRANSCRIPTIONAL REGULATORY PROTEIN ALGB"/>
    <property type="match status" value="1"/>
</dbReference>
<dbReference type="EMBL" id="FP565575">
    <property type="protein sequence ID" value="CBE67222.1"/>
    <property type="molecule type" value="Genomic_DNA"/>
</dbReference>
<keyword evidence="6" id="KW-0597">Phosphoprotein</keyword>
<dbReference type="InterPro" id="IPR025662">
    <property type="entry name" value="Sigma_54_int_dom_ATP-bd_1"/>
</dbReference>
<dbReference type="Pfam" id="PF02954">
    <property type="entry name" value="HTH_8"/>
    <property type="match status" value="1"/>
</dbReference>
<dbReference type="InterPro" id="IPR025943">
    <property type="entry name" value="Sigma_54_int_dom_ATP-bd_2"/>
</dbReference>
<feature type="domain" description="Response regulatory" evidence="8">
    <location>
        <begin position="4"/>
        <end position="118"/>
    </location>
</feature>
<evidence type="ECO:0000256" key="6">
    <source>
        <dbReference type="PROSITE-ProRule" id="PRU00169"/>
    </source>
</evidence>
<dbReference type="GO" id="GO:0005524">
    <property type="term" value="F:ATP binding"/>
    <property type="evidence" value="ECO:0007669"/>
    <property type="project" value="UniProtKB-KW"/>
</dbReference>
<dbReference type="Proteomes" id="UP000006898">
    <property type="component" value="Chromosome"/>
</dbReference>
<dbReference type="PROSITE" id="PS50110">
    <property type="entry name" value="RESPONSE_REGULATORY"/>
    <property type="match status" value="1"/>
</dbReference>
<dbReference type="KEGG" id="mox:DAMO_0105"/>
<dbReference type="InterPro" id="IPR058031">
    <property type="entry name" value="AAA_lid_NorR"/>
</dbReference>
<dbReference type="SUPFAM" id="SSF46689">
    <property type="entry name" value="Homeodomain-like"/>
    <property type="match status" value="1"/>
</dbReference>
<dbReference type="eggNOG" id="COG2204">
    <property type="taxonomic scope" value="Bacteria"/>
</dbReference>
<dbReference type="GO" id="GO:0000160">
    <property type="term" value="P:phosphorelay signal transduction system"/>
    <property type="evidence" value="ECO:0007669"/>
    <property type="project" value="InterPro"/>
</dbReference>
<dbReference type="InterPro" id="IPR009057">
    <property type="entry name" value="Homeodomain-like_sf"/>
</dbReference>
<dbReference type="Pfam" id="PF00158">
    <property type="entry name" value="Sigma54_activat"/>
    <property type="match status" value="1"/>
</dbReference>
<dbReference type="PROSITE" id="PS50045">
    <property type="entry name" value="SIGMA54_INTERACT_4"/>
    <property type="match status" value="1"/>
</dbReference>
<reference evidence="9 10" key="1">
    <citation type="journal article" date="2010" name="Nature">
        <title>Nitrite-driven anaerobic methane oxidation by oxygenic bacteria.</title>
        <authorList>
            <person name="Ettwig K.F."/>
            <person name="Butler M.K."/>
            <person name="Le Paslier D."/>
            <person name="Pelletier E."/>
            <person name="Mangenot S."/>
            <person name="Kuypers M.M.M."/>
            <person name="Schreiber F."/>
            <person name="Dutilh B.E."/>
            <person name="Zedelius J."/>
            <person name="de Beer D."/>
            <person name="Gloerich J."/>
            <person name="Wessels H.J.C.T."/>
            <person name="van Allen T."/>
            <person name="Luesken F."/>
            <person name="Wu M."/>
            <person name="van de Pas-Schoonen K.T."/>
            <person name="Op den Camp H.J.M."/>
            <person name="Janssen-Megens E.M."/>
            <person name="Francoijs K-J."/>
            <person name="Stunnenberg H."/>
            <person name="Weissenbach J."/>
            <person name="Jetten M.S.M."/>
            <person name="Strous M."/>
        </authorList>
    </citation>
    <scope>NUCLEOTIDE SEQUENCE [LARGE SCALE GENOMIC DNA]</scope>
</reference>
<evidence type="ECO:0000256" key="3">
    <source>
        <dbReference type="ARBA" id="ARBA00023015"/>
    </source>
</evidence>
<dbReference type="GO" id="GO:0043565">
    <property type="term" value="F:sequence-specific DNA binding"/>
    <property type="evidence" value="ECO:0007669"/>
    <property type="project" value="InterPro"/>
</dbReference>
<dbReference type="SMART" id="SM00382">
    <property type="entry name" value="AAA"/>
    <property type="match status" value="1"/>
</dbReference>
<dbReference type="SMART" id="SM00448">
    <property type="entry name" value="REC"/>
    <property type="match status" value="1"/>
</dbReference>
<organism evidence="9 10">
    <name type="scientific">Methylomirabilis oxygeniifera</name>
    <dbReference type="NCBI Taxonomy" id="671143"/>
    <lineage>
        <taxon>Bacteria</taxon>
        <taxon>Candidatus Methylomirabilota</taxon>
        <taxon>Candidatus Methylomirabilia</taxon>
        <taxon>Candidatus Methylomirabilales</taxon>
        <taxon>Candidatus Methylomirabilaceae</taxon>
        <taxon>Candidatus Methylomirabilis</taxon>
    </lineage>
</organism>
<dbReference type="InterPro" id="IPR025944">
    <property type="entry name" value="Sigma_54_int_dom_CS"/>
</dbReference>
<keyword evidence="5" id="KW-0804">Transcription</keyword>
<dbReference type="InterPro" id="IPR002078">
    <property type="entry name" value="Sigma_54_int"/>
</dbReference>
<keyword evidence="1" id="KW-0547">Nucleotide-binding</keyword>